<dbReference type="SUPFAM" id="SSF52540">
    <property type="entry name" value="P-loop containing nucleoside triphosphate hydrolases"/>
    <property type="match status" value="1"/>
</dbReference>
<dbReference type="Pfam" id="PF13604">
    <property type="entry name" value="AAA_30"/>
    <property type="match status" value="1"/>
</dbReference>
<sequence length="1131" mass="125863">MKKRGGKFELSATDLVGHLNCRHLTSLDRSVAEGTLAKPKVWDPLLMVLAERGTKHEQSYIDHLEASGIEVVRIDGVDVYDKAVTETLDAMRAGAQVIAQGALSDDGWIGRADILRRVDDRPSNLGDWSYEVIDTKLARETKAGAVLQLALYSDLLTQAQGVAPEYMYVVAPWSDFEPRRYRFADSAAYFRKVKRGLIDDLAAKETAKTYPDPKEYCDICRWRESCDKRRRDDDHLCLVAGISKVQINELKRREVSTVEQLATMPLPLSWKPDRGSADSYERIREQARIQVEARQSGERKFELLPVLEGLGLTRLPEPSPGDIFFDLEGDPFVGEHGLEYLFGYVFEEDGSFLYVGDWAFTREDEKKVFERFVDFVMARWETYPDLHIYHYAPYEPAAMKRLMGRYATREEEIDRMLRAGLFVDLYQVVRHTVRASVESYSIKQMEPFFSFVREKDLADAGTALAAMQTGLELDDTASISEETKEAVLAYNKDDCLAAEGLRNWLEELRNQVVARGTDVPRPEAGDGSPNERITTWILKINAIIDRLTGDIPVDPDERNDEQQARWILANILDWHRREEKALWWELFRLSDLSAEDLLDERAGLSGLSYVGNAGGTNTAPIHRYSFPPQETDLRGDEELRSQGGEKFGTVAAISFDDRTIDIKKRKDSAGINPVAIFAHKVIDTQPMKDALVRLGEYVADNGIEGDGPYQAARDLLLRIAPRTGGEPLHYEGEAASATAVRLCSHLEGGVLPIQGPPGAGKTYSGARMICELVRQGKTVGITANSHKVIRNLIDGTIEAADDLGIGVQCCHKADKVGQPQHRLTFAKRSEDLINALGGNVNVGGGTAWLWARQDAFEILDVLFVDEAAQMSLANVLAVSQAAKTVVLLGDPQQLDQPMQGTHPEGTDVSALTHILGDAHTVPADRGLFLEQTWRLHPDICAFTSELFYDDKLTSKPGLRAQVIESDGAISGSGLRYVPVHHTGNQNCSPEEAEEVSKLVNQILAGNATWIDRDGNEHGLTLDDIVIITPYNAQVFEIQQRLPGARVGTVDKFQGQEAPIAIYSMATSSHADAPRGMEFLYSLNRLNVATSRAKCISIIVSSAQLFEAECRTPRQIQLVNAFCRYVELVKNL</sequence>
<evidence type="ECO:0000256" key="3">
    <source>
        <dbReference type="ARBA" id="ARBA00022806"/>
    </source>
</evidence>
<evidence type="ECO:0000256" key="2">
    <source>
        <dbReference type="ARBA" id="ARBA00022801"/>
    </source>
</evidence>
<dbReference type="InterPro" id="IPR027417">
    <property type="entry name" value="P-loop_NTPase"/>
</dbReference>
<name>A0A0D6JJE4_9HYPH</name>
<proteinExistence type="predicted"/>
<keyword evidence="3" id="KW-0347">Helicase</keyword>
<dbReference type="PANTHER" id="PTHR43788:SF8">
    <property type="entry name" value="DNA-BINDING PROTEIN SMUBP-2"/>
    <property type="match status" value="1"/>
</dbReference>
<dbReference type="GO" id="GO:0016787">
    <property type="term" value="F:hydrolase activity"/>
    <property type="evidence" value="ECO:0007669"/>
    <property type="project" value="UniProtKB-KW"/>
</dbReference>
<dbReference type="GO" id="GO:0005524">
    <property type="term" value="F:ATP binding"/>
    <property type="evidence" value="ECO:0007669"/>
    <property type="project" value="UniProtKB-KW"/>
</dbReference>
<dbReference type="AlphaFoldDB" id="A0A0D6JJE4"/>
<dbReference type="CDD" id="cd18808">
    <property type="entry name" value="SF1_C_Upf1"/>
    <property type="match status" value="1"/>
</dbReference>
<dbReference type="InterPro" id="IPR050534">
    <property type="entry name" value="Coronavir_polyprotein_1ab"/>
</dbReference>
<evidence type="ECO:0000313" key="9">
    <source>
        <dbReference type="Proteomes" id="UP000033187"/>
    </source>
</evidence>
<accession>A0A0D6JJE4</accession>
<gene>
    <name evidence="8" type="ORF">YBN1229_v1_3537</name>
</gene>
<dbReference type="CDD" id="cd17934">
    <property type="entry name" value="DEXXQc_Upf1-like"/>
    <property type="match status" value="1"/>
</dbReference>
<evidence type="ECO:0000256" key="4">
    <source>
        <dbReference type="ARBA" id="ARBA00022840"/>
    </source>
</evidence>
<dbReference type="NCBIfam" id="TIGR03491">
    <property type="entry name" value="TM0106 family RecB-like putative nuclease"/>
    <property type="match status" value="1"/>
</dbReference>
<dbReference type="RefSeq" id="WP_046478317.1">
    <property type="nucleotide sequence ID" value="NZ_LN829118.1"/>
</dbReference>
<keyword evidence="2" id="KW-0378">Hydrolase</keyword>
<dbReference type="InterPro" id="IPR038720">
    <property type="entry name" value="YprB_RNase_H-like_dom"/>
</dbReference>
<keyword evidence="9" id="KW-1185">Reference proteome</keyword>
<protein>
    <recommendedName>
        <fullName evidence="10">Nuclease</fullName>
    </recommendedName>
</protein>
<feature type="domain" description="DNA2/NAM7 helicase-like C-terminal" evidence="6">
    <location>
        <begin position="926"/>
        <end position="1102"/>
    </location>
</feature>
<evidence type="ECO:0000259" key="6">
    <source>
        <dbReference type="Pfam" id="PF13087"/>
    </source>
</evidence>
<dbReference type="Pfam" id="PF13087">
    <property type="entry name" value="AAA_12"/>
    <property type="match status" value="1"/>
</dbReference>
<dbReference type="InterPro" id="IPR038726">
    <property type="entry name" value="PDDEXK_AddAB-type"/>
</dbReference>
<dbReference type="Proteomes" id="UP000033187">
    <property type="component" value="Chromosome 1"/>
</dbReference>
<dbReference type="OrthoDB" id="9757917at2"/>
<evidence type="ECO:0000256" key="1">
    <source>
        <dbReference type="ARBA" id="ARBA00022741"/>
    </source>
</evidence>
<dbReference type="KEGG" id="fiy:BN1229_v1_3537"/>
<dbReference type="EMBL" id="LN829119">
    <property type="protein sequence ID" value="CPR22104.1"/>
    <property type="molecule type" value="Genomic_DNA"/>
</dbReference>
<reference evidence="9" key="1">
    <citation type="submission" date="2015-02" db="EMBL/GenBank/DDBJ databases">
        <authorList>
            <person name="Chooi Y.-H."/>
        </authorList>
    </citation>
    <scope>NUCLEOTIDE SEQUENCE [LARGE SCALE GENOMIC DNA]</scope>
    <source>
        <strain evidence="9">strain Y</strain>
    </source>
</reference>
<dbReference type="InterPro" id="IPR047187">
    <property type="entry name" value="SF1_C_Upf1"/>
</dbReference>
<keyword evidence="4" id="KW-0067">ATP-binding</keyword>
<dbReference type="Pfam" id="PF13482">
    <property type="entry name" value="RNase_H_2"/>
    <property type="match status" value="1"/>
</dbReference>
<dbReference type="InterPro" id="IPR019993">
    <property type="entry name" value="RecB_nuclease_TM0106_put"/>
</dbReference>
<feature type="domain" description="PD-(D/E)XK endonuclease-like" evidence="5">
    <location>
        <begin position="117"/>
        <end position="227"/>
    </location>
</feature>
<dbReference type="KEGG" id="fil:BN1229_v1_2378"/>
<evidence type="ECO:0008006" key="10">
    <source>
        <dbReference type="Google" id="ProtNLM"/>
    </source>
</evidence>
<organism evidence="8 9">
    <name type="scientific">Candidatus Filomicrobium marinum</name>
    <dbReference type="NCBI Taxonomy" id="1608628"/>
    <lineage>
        <taxon>Bacteria</taxon>
        <taxon>Pseudomonadati</taxon>
        <taxon>Pseudomonadota</taxon>
        <taxon>Alphaproteobacteria</taxon>
        <taxon>Hyphomicrobiales</taxon>
        <taxon>Hyphomicrobiaceae</taxon>
        <taxon>Filomicrobium</taxon>
    </lineage>
</organism>
<evidence type="ECO:0000259" key="5">
    <source>
        <dbReference type="Pfam" id="PF12705"/>
    </source>
</evidence>
<dbReference type="InterPro" id="IPR041679">
    <property type="entry name" value="DNA2/NAM7-like_C"/>
</dbReference>
<evidence type="ECO:0000313" key="8">
    <source>
        <dbReference type="EMBL" id="CPR22104.1"/>
    </source>
</evidence>
<feature type="domain" description="YprB ribonuclease H-like" evidence="7">
    <location>
        <begin position="323"/>
        <end position="505"/>
    </location>
</feature>
<keyword evidence="1" id="KW-0547">Nucleotide-binding</keyword>
<evidence type="ECO:0000259" key="7">
    <source>
        <dbReference type="Pfam" id="PF13482"/>
    </source>
</evidence>
<dbReference type="PANTHER" id="PTHR43788">
    <property type="entry name" value="DNA2/NAM7 HELICASE FAMILY MEMBER"/>
    <property type="match status" value="1"/>
</dbReference>
<dbReference type="Pfam" id="PF12705">
    <property type="entry name" value="PDDEXK_1"/>
    <property type="match status" value="1"/>
</dbReference>
<dbReference type="Gene3D" id="3.40.50.300">
    <property type="entry name" value="P-loop containing nucleotide triphosphate hydrolases"/>
    <property type="match status" value="2"/>
</dbReference>
<dbReference type="GO" id="GO:0043139">
    <property type="term" value="F:5'-3' DNA helicase activity"/>
    <property type="evidence" value="ECO:0007669"/>
    <property type="project" value="TreeGrafter"/>
</dbReference>